<dbReference type="HAMAP" id="MF_01458">
    <property type="entry name" value="FtsH"/>
    <property type="match status" value="1"/>
</dbReference>
<dbReference type="InterPro" id="IPR005936">
    <property type="entry name" value="FtsH"/>
</dbReference>
<dbReference type="InterPro" id="IPR027417">
    <property type="entry name" value="P-loop_NTPase"/>
</dbReference>
<evidence type="ECO:0000256" key="12">
    <source>
        <dbReference type="ARBA" id="ARBA00022946"/>
    </source>
</evidence>
<dbReference type="CDD" id="cd19501">
    <property type="entry name" value="RecA-like_FtsH"/>
    <property type="match status" value="1"/>
</dbReference>
<dbReference type="SUPFAM" id="SSF140990">
    <property type="entry name" value="FtsH protease domain-like"/>
    <property type="match status" value="1"/>
</dbReference>
<dbReference type="FunFam" id="1.20.58.760:FF:000002">
    <property type="entry name" value="ATP-dependent zinc metalloprotease FtsH"/>
    <property type="match status" value="1"/>
</dbReference>
<evidence type="ECO:0000256" key="14">
    <source>
        <dbReference type="ARBA" id="ARBA00023049"/>
    </source>
</evidence>
<dbReference type="GO" id="GO:0046872">
    <property type="term" value="F:metal ion binding"/>
    <property type="evidence" value="ECO:0007669"/>
    <property type="project" value="UniProtKB-KW"/>
</dbReference>
<feature type="domain" description="AAA+ ATPase" evidence="17">
    <location>
        <begin position="344"/>
        <end position="481"/>
    </location>
</feature>
<sequence length="744" mass="83144">MQQIAGTQICLTPSTSFLNRALIKQKLSTLLQTLSQYSQQLALTDDKSIELFKHDLTKQLETLEHDARSLNQANIQSMMKQLADQVKKFDSDSHKFVIDPVLKPVLEPSFFENRHGFKYADLINCQFGTQTLLKREKSLYLSQTRGFKTKRQTDHEDQDDRLFSWRSSSKKSEDPFKSLENLLSQPTFKSNKTKSKSTSLGSIFDDKKPDDLAKLKLGNNELDNKIKSAFVEGFLYKQTKDDKTSQRRSNTLSLIRFITFMVIIFILYNSISISTVSNGNGRNSAGNGINIRALTGNVNFEINPETVSIRFEDVKGLPEAKKELTDIVDFLKDPERYTKLGARLPKGILLVGPPGCGKTLLAKSVAGEAGVPFFQASGSDFDEMFVGTGSKRVRQLFAAARAKAPCVIFIDEIDSVGSTRTNSMIHPHANQTINQLLAEMDGFQKNEGVIVLGATNRRDTLDSALLRPGRFDVEVRIDKPDFKARKDILEFYLEKVARDPNVDVEFLARQLAGFGGSSIENIVNQAALRAAVTSSHTVAMEHLEWALDRTLLGYGKSRLADEECNKNTAYHEAGHVLVAYFTKDSDPLHKVTILPRSQSLGHTAFVPENDGYSMTRSQLLAKMDVSMGGRVAEELVFGQDKVTTGAMSDFKSATSIATQMVKMLGMSEKIGPRVFDDENKTSLSSSTQELLDQEIKKMLHESYDRAKNILKNHSVELKLIADALMTHETLDVDQIKSLIEKHKL</sequence>
<name>A0A3M7QW65_BRAPC</name>
<evidence type="ECO:0000256" key="16">
    <source>
        <dbReference type="SAM" id="Phobius"/>
    </source>
</evidence>
<evidence type="ECO:0000256" key="7">
    <source>
        <dbReference type="ARBA" id="ARBA00022723"/>
    </source>
</evidence>
<dbReference type="AlphaFoldDB" id="A0A3M7QW65"/>
<dbReference type="FunFam" id="1.10.8.60:FF:000001">
    <property type="entry name" value="ATP-dependent zinc metalloprotease FtsH"/>
    <property type="match status" value="1"/>
</dbReference>
<comment type="caution">
    <text evidence="18">The sequence shown here is derived from an EMBL/GenBank/DDBJ whole genome shotgun (WGS) entry which is preliminary data.</text>
</comment>
<evidence type="ECO:0000256" key="9">
    <source>
        <dbReference type="ARBA" id="ARBA00022801"/>
    </source>
</evidence>
<organism evidence="18 19">
    <name type="scientific">Brachionus plicatilis</name>
    <name type="common">Marine rotifer</name>
    <name type="synonym">Brachionus muelleri</name>
    <dbReference type="NCBI Taxonomy" id="10195"/>
    <lineage>
        <taxon>Eukaryota</taxon>
        <taxon>Metazoa</taxon>
        <taxon>Spiralia</taxon>
        <taxon>Gnathifera</taxon>
        <taxon>Rotifera</taxon>
        <taxon>Eurotatoria</taxon>
        <taxon>Monogononta</taxon>
        <taxon>Pseudotrocha</taxon>
        <taxon>Ploima</taxon>
        <taxon>Brachionidae</taxon>
        <taxon>Brachionus</taxon>
    </lineage>
</organism>
<dbReference type="GO" id="GO:0004222">
    <property type="term" value="F:metalloendopeptidase activity"/>
    <property type="evidence" value="ECO:0007669"/>
    <property type="project" value="InterPro"/>
</dbReference>
<dbReference type="SUPFAM" id="SSF52540">
    <property type="entry name" value="P-loop containing nucleoside triphosphate hydrolases"/>
    <property type="match status" value="1"/>
</dbReference>
<dbReference type="GO" id="GO:0005743">
    <property type="term" value="C:mitochondrial inner membrane"/>
    <property type="evidence" value="ECO:0007669"/>
    <property type="project" value="TreeGrafter"/>
</dbReference>
<dbReference type="GO" id="GO:0004176">
    <property type="term" value="F:ATP-dependent peptidase activity"/>
    <property type="evidence" value="ECO:0007669"/>
    <property type="project" value="InterPro"/>
</dbReference>
<keyword evidence="15 16" id="KW-0472">Membrane</keyword>
<dbReference type="Proteomes" id="UP000276133">
    <property type="component" value="Unassembled WGS sequence"/>
</dbReference>
<evidence type="ECO:0000256" key="3">
    <source>
        <dbReference type="ARBA" id="ARBA00010044"/>
    </source>
</evidence>
<evidence type="ECO:0000313" key="18">
    <source>
        <dbReference type="EMBL" id="RNA15596.1"/>
    </source>
</evidence>
<evidence type="ECO:0000259" key="17">
    <source>
        <dbReference type="SMART" id="SM00382"/>
    </source>
</evidence>
<reference evidence="18 19" key="1">
    <citation type="journal article" date="2018" name="Sci. Rep.">
        <title>Genomic signatures of local adaptation to the degree of environmental predictability in rotifers.</title>
        <authorList>
            <person name="Franch-Gras L."/>
            <person name="Hahn C."/>
            <person name="Garcia-Roger E.M."/>
            <person name="Carmona M.J."/>
            <person name="Serra M."/>
            <person name="Gomez A."/>
        </authorList>
    </citation>
    <scope>NUCLEOTIDE SEQUENCE [LARGE SCALE GENOMIC DNA]</scope>
    <source>
        <strain evidence="18">HYR1</strain>
    </source>
</reference>
<keyword evidence="10" id="KW-0862">Zinc</keyword>
<dbReference type="PANTHER" id="PTHR23076">
    <property type="entry name" value="METALLOPROTEASE M41 FTSH"/>
    <property type="match status" value="1"/>
</dbReference>
<dbReference type="Pfam" id="PF01434">
    <property type="entry name" value="Peptidase_M41"/>
    <property type="match status" value="1"/>
</dbReference>
<dbReference type="GO" id="GO:0007005">
    <property type="term" value="P:mitochondrion organization"/>
    <property type="evidence" value="ECO:0007669"/>
    <property type="project" value="TreeGrafter"/>
</dbReference>
<dbReference type="STRING" id="10195.A0A3M7QW65"/>
<dbReference type="Gene3D" id="1.10.8.60">
    <property type="match status" value="1"/>
</dbReference>
<evidence type="ECO:0000256" key="1">
    <source>
        <dbReference type="ARBA" id="ARBA00001947"/>
    </source>
</evidence>
<dbReference type="SMART" id="SM00382">
    <property type="entry name" value="AAA"/>
    <property type="match status" value="1"/>
</dbReference>
<dbReference type="OrthoDB" id="1413014at2759"/>
<dbReference type="GO" id="GO:0016887">
    <property type="term" value="F:ATP hydrolysis activity"/>
    <property type="evidence" value="ECO:0007669"/>
    <property type="project" value="InterPro"/>
</dbReference>
<comment type="similarity">
    <text evidence="4">In the N-terminal section; belongs to the AAA ATPase family.</text>
</comment>
<dbReference type="InterPro" id="IPR003959">
    <property type="entry name" value="ATPase_AAA_core"/>
</dbReference>
<accession>A0A3M7QW65</accession>
<dbReference type="InterPro" id="IPR037219">
    <property type="entry name" value="Peptidase_M41-like"/>
</dbReference>
<evidence type="ECO:0000256" key="4">
    <source>
        <dbReference type="ARBA" id="ARBA00010550"/>
    </source>
</evidence>
<keyword evidence="11" id="KW-0067">ATP-binding</keyword>
<dbReference type="PANTHER" id="PTHR23076:SF97">
    <property type="entry name" value="ATP-DEPENDENT ZINC METALLOPROTEASE YME1L1"/>
    <property type="match status" value="1"/>
</dbReference>
<keyword evidence="9" id="KW-0378">Hydrolase</keyword>
<dbReference type="GO" id="GO:0005524">
    <property type="term" value="F:ATP binding"/>
    <property type="evidence" value="ECO:0007669"/>
    <property type="project" value="UniProtKB-KW"/>
</dbReference>
<evidence type="ECO:0000256" key="15">
    <source>
        <dbReference type="ARBA" id="ARBA00023136"/>
    </source>
</evidence>
<comment type="similarity">
    <text evidence="3">In the C-terminal section; belongs to the peptidase M41 family.</text>
</comment>
<keyword evidence="19" id="KW-1185">Reference proteome</keyword>
<dbReference type="Gene3D" id="1.20.58.760">
    <property type="entry name" value="Peptidase M41"/>
    <property type="match status" value="1"/>
</dbReference>
<keyword evidence="5 18" id="KW-0645">Protease</keyword>
<dbReference type="Gene3D" id="3.40.50.300">
    <property type="entry name" value="P-loop containing nucleotide triphosphate hydrolases"/>
    <property type="match status" value="1"/>
</dbReference>
<evidence type="ECO:0000256" key="6">
    <source>
        <dbReference type="ARBA" id="ARBA00022692"/>
    </source>
</evidence>
<evidence type="ECO:0000256" key="10">
    <source>
        <dbReference type="ARBA" id="ARBA00022833"/>
    </source>
</evidence>
<comment type="subcellular location">
    <subcellularLocation>
        <location evidence="2">Membrane</location>
        <topology evidence="2">Multi-pass membrane protein</topology>
    </subcellularLocation>
</comment>
<evidence type="ECO:0000256" key="5">
    <source>
        <dbReference type="ARBA" id="ARBA00022670"/>
    </source>
</evidence>
<dbReference type="FunFam" id="3.40.50.300:FF:000277">
    <property type="entry name" value="ATP-dependent zinc metalloprotease FtsH"/>
    <property type="match status" value="1"/>
</dbReference>
<protein>
    <submittedName>
        <fullName evidence="18">ATP-dependent zinc metalloprotease YME1-like protein</fullName>
    </submittedName>
</protein>
<dbReference type="Pfam" id="PF00004">
    <property type="entry name" value="AAA"/>
    <property type="match status" value="1"/>
</dbReference>
<dbReference type="InterPro" id="IPR003593">
    <property type="entry name" value="AAA+_ATPase"/>
</dbReference>
<keyword evidence="6 16" id="KW-0812">Transmembrane</keyword>
<dbReference type="EMBL" id="REGN01004919">
    <property type="protein sequence ID" value="RNA15596.1"/>
    <property type="molecule type" value="Genomic_DNA"/>
</dbReference>
<proteinExistence type="inferred from homology"/>
<dbReference type="InterPro" id="IPR003960">
    <property type="entry name" value="ATPase_AAA_CS"/>
</dbReference>
<keyword evidence="8" id="KW-0547">Nucleotide-binding</keyword>
<dbReference type="GO" id="GO:0006515">
    <property type="term" value="P:protein quality control for misfolded or incompletely synthesized proteins"/>
    <property type="evidence" value="ECO:0007669"/>
    <property type="project" value="TreeGrafter"/>
</dbReference>
<evidence type="ECO:0000313" key="19">
    <source>
        <dbReference type="Proteomes" id="UP000276133"/>
    </source>
</evidence>
<keyword evidence="7" id="KW-0479">Metal-binding</keyword>
<evidence type="ECO:0000256" key="8">
    <source>
        <dbReference type="ARBA" id="ARBA00022741"/>
    </source>
</evidence>
<comment type="cofactor">
    <cofactor evidence="1">
        <name>Zn(2+)</name>
        <dbReference type="ChEBI" id="CHEBI:29105"/>
    </cofactor>
</comment>
<dbReference type="PROSITE" id="PS00674">
    <property type="entry name" value="AAA"/>
    <property type="match status" value="1"/>
</dbReference>
<feature type="transmembrane region" description="Helical" evidence="16">
    <location>
        <begin position="253"/>
        <end position="271"/>
    </location>
</feature>
<gene>
    <name evidence="18" type="ORF">BpHYR1_015869</name>
</gene>
<keyword evidence="14 18" id="KW-0482">Metalloprotease</keyword>
<evidence type="ECO:0000256" key="2">
    <source>
        <dbReference type="ARBA" id="ARBA00004141"/>
    </source>
</evidence>
<keyword evidence="12" id="KW-0809">Transit peptide</keyword>
<evidence type="ECO:0000256" key="13">
    <source>
        <dbReference type="ARBA" id="ARBA00022989"/>
    </source>
</evidence>
<evidence type="ECO:0000256" key="11">
    <source>
        <dbReference type="ARBA" id="ARBA00022840"/>
    </source>
</evidence>
<dbReference type="InterPro" id="IPR000642">
    <property type="entry name" value="Peptidase_M41"/>
</dbReference>
<keyword evidence="13 16" id="KW-1133">Transmembrane helix</keyword>